<name>A0A8X6M5P5_NEPPI</name>
<feature type="compositionally biased region" description="Basic residues" evidence="1">
    <location>
        <begin position="1"/>
        <end position="13"/>
    </location>
</feature>
<sequence length="115" mass="13387">MRRSLRYRGRRQTHVLGATGGNYLGRTHESHGTKVGKEKRSSGTTCQWNIWEIAVGSTGERVTHNRIKSTGNTRLKRRRIPKKKNLRCIRQRARATQSDNVNRKHTKQKTEKSFF</sequence>
<evidence type="ECO:0000256" key="1">
    <source>
        <dbReference type="SAM" id="MobiDB-lite"/>
    </source>
</evidence>
<accession>A0A8X6M5P5</accession>
<feature type="region of interest" description="Disordered" evidence="1">
    <location>
        <begin position="91"/>
        <end position="115"/>
    </location>
</feature>
<dbReference type="EMBL" id="BMAW01087456">
    <property type="protein sequence ID" value="GFS29879.1"/>
    <property type="molecule type" value="Genomic_DNA"/>
</dbReference>
<evidence type="ECO:0000313" key="2">
    <source>
        <dbReference type="EMBL" id="GFS29879.1"/>
    </source>
</evidence>
<proteinExistence type="predicted"/>
<reference evidence="2" key="1">
    <citation type="submission" date="2020-08" db="EMBL/GenBank/DDBJ databases">
        <title>Multicomponent nature underlies the extraordinary mechanical properties of spider dragline silk.</title>
        <authorList>
            <person name="Kono N."/>
            <person name="Nakamura H."/>
            <person name="Mori M."/>
            <person name="Yoshida Y."/>
            <person name="Ohtoshi R."/>
            <person name="Malay A.D."/>
            <person name="Moran D.A.P."/>
            <person name="Tomita M."/>
            <person name="Numata K."/>
            <person name="Arakawa K."/>
        </authorList>
    </citation>
    <scope>NUCLEOTIDE SEQUENCE</scope>
</reference>
<protein>
    <submittedName>
        <fullName evidence="2">Uncharacterized protein</fullName>
    </submittedName>
</protein>
<feature type="compositionally biased region" description="Basic and acidic residues" evidence="1">
    <location>
        <begin position="26"/>
        <end position="41"/>
    </location>
</feature>
<organism evidence="2 3">
    <name type="scientific">Nephila pilipes</name>
    <name type="common">Giant wood spider</name>
    <name type="synonym">Nephila maculata</name>
    <dbReference type="NCBI Taxonomy" id="299642"/>
    <lineage>
        <taxon>Eukaryota</taxon>
        <taxon>Metazoa</taxon>
        <taxon>Ecdysozoa</taxon>
        <taxon>Arthropoda</taxon>
        <taxon>Chelicerata</taxon>
        <taxon>Arachnida</taxon>
        <taxon>Araneae</taxon>
        <taxon>Araneomorphae</taxon>
        <taxon>Entelegynae</taxon>
        <taxon>Araneoidea</taxon>
        <taxon>Nephilidae</taxon>
        <taxon>Nephila</taxon>
    </lineage>
</organism>
<keyword evidence="3" id="KW-1185">Reference proteome</keyword>
<gene>
    <name evidence="2" type="ORF">NPIL_235171</name>
</gene>
<evidence type="ECO:0000313" key="3">
    <source>
        <dbReference type="Proteomes" id="UP000887013"/>
    </source>
</evidence>
<feature type="region of interest" description="Disordered" evidence="1">
    <location>
        <begin position="1"/>
        <end position="41"/>
    </location>
</feature>
<dbReference type="AlphaFoldDB" id="A0A8X6M5P5"/>
<dbReference type="Proteomes" id="UP000887013">
    <property type="component" value="Unassembled WGS sequence"/>
</dbReference>
<comment type="caution">
    <text evidence="2">The sequence shown here is derived from an EMBL/GenBank/DDBJ whole genome shotgun (WGS) entry which is preliminary data.</text>
</comment>